<dbReference type="OrthoDB" id="5135382at2"/>
<comment type="caution">
    <text evidence="2">The sequence shown here is derived from an EMBL/GenBank/DDBJ whole genome shotgun (WGS) entry which is preliminary data.</text>
</comment>
<dbReference type="InterPro" id="IPR043756">
    <property type="entry name" value="DUF5702"/>
</dbReference>
<keyword evidence="1" id="KW-0175">Coiled coil</keyword>
<organism evidence="2 3">
    <name type="scientific">Mobilisporobacter senegalensis</name>
    <dbReference type="NCBI Taxonomy" id="1329262"/>
    <lineage>
        <taxon>Bacteria</taxon>
        <taxon>Bacillati</taxon>
        <taxon>Bacillota</taxon>
        <taxon>Clostridia</taxon>
        <taxon>Lachnospirales</taxon>
        <taxon>Lachnospiraceae</taxon>
        <taxon>Mobilisporobacter</taxon>
    </lineage>
</organism>
<reference evidence="2 3" key="1">
    <citation type="submission" date="2018-11" db="EMBL/GenBank/DDBJ databases">
        <title>Genomic Encyclopedia of Type Strains, Phase IV (KMG-IV): sequencing the most valuable type-strain genomes for metagenomic binning, comparative biology and taxonomic classification.</title>
        <authorList>
            <person name="Goeker M."/>
        </authorList>
    </citation>
    <scope>NUCLEOTIDE SEQUENCE [LARGE SCALE GENOMIC DNA]</scope>
    <source>
        <strain evidence="2 3">DSM 26537</strain>
    </source>
</reference>
<name>A0A3N1XC40_9FIRM</name>
<protein>
    <submittedName>
        <fullName evidence="2">Uncharacterized protein</fullName>
    </submittedName>
</protein>
<feature type="coiled-coil region" evidence="1">
    <location>
        <begin position="264"/>
        <end position="319"/>
    </location>
</feature>
<evidence type="ECO:0000313" key="2">
    <source>
        <dbReference type="EMBL" id="ROR23671.1"/>
    </source>
</evidence>
<dbReference type="AlphaFoldDB" id="A0A3N1XC40"/>
<evidence type="ECO:0000256" key="1">
    <source>
        <dbReference type="SAM" id="Coils"/>
    </source>
</evidence>
<accession>A0A3N1XC40</accession>
<sequence>MKFWIKEKKGEVTAFLSLVLLLILSLIGTVIEGARINIAKVYASRALTTSMGSVLGEYFYPMYEDYHLFFLDGGYGTREINLPQMAEIMEEYMEFSLNPSKEYTLLGHSFDMPTMNLYDVSIDNISIEDTVRAMDLENKMFIHEAVGFMKYKLPANLIETAGEKYTNSETSVQVSDIMEKKINLEESAYTLSESMLDLIRYIEGISVDKRGIHYKNNLIKTEKNFVKKFCVGAIDKNSLAISQDVVFESLMSSYQTPIVWLNEIIGYEKNIKIYKEQIENLKNELESISDDDEGSEERKAHISSKINELENKKNKSLENIKFNVNRLIDLTEGTQNKISAALKVIPSISINQEKAANEVKLYEEYLSENKENVDEKLYNELNKDSNKMKEYINNLGEKKEYNLSKNRLAAIQNALSCNYGILEGVYAINNIPINEAEESINQMILFTTNLSQSLKAYDTKDLWFDYSSLKIDPNVKNPVTYFKELINDGVLNLVVKDLSAISKRELSGLDLPSKLIEKNKGEQVEEEISNNISHWNEDDYRDNLKSSFGEYAKESKEEIGEINNSNELLEMVLLNEYIIEHFKNQSSKTNEKTLKKTMLEYEQEYILNGNLKDYDNFSDIVHKLLFTRTIMNFVYLFTDSEKSGLAYATAAALVGFTCLEPLISLTKMAILLIWAYEEALVDTTGLLENKYIPFIKGKSNFAIQYSELLLMNKKLIQEKVTKLSDKRSASYDMNYDEYIRVFLYLMNQNMKCKRMMDLIQENIRYKYEENFLMENCIYGYKVKAEFYIGAKFIKLPFVNKILNSDIQGYKYDVTKEYSY</sequence>
<gene>
    <name evidence="2" type="ORF">EDD66_11366</name>
</gene>
<keyword evidence="3" id="KW-1185">Reference proteome</keyword>
<evidence type="ECO:0000313" key="3">
    <source>
        <dbReference type="Proteomes" id="UP000273083"/>
    </source>
</evidence>
<dbReference type="RefSeq" id="WP_123610667.1">
    <property type="nucleotide sequence ID" value="NZ_RJVG01000013.1"/>
</dbReference>
<proteinExistence type="predicted"/>
<dbReference type="Proteomes" id="UP000273083">
    <property type="component" value="Unassembled WGS sequence"/>
</dbReference>
<dbReference type="EMBL" id="RJVG01000013">
    <property type="protein sequence ID" value="ROR23671.1"/>
    <property type="molecule type" value="Genomic_DNA"/>
</dbReference>
<dbReference type="Pfam" id="PF18960">
    <property type="entry name" value="DUF5702"/>
    <property type="match status" value="1"/>
</dbReference>